<gene>
    <name evidence="1" type="ORF">VNO78_20010</name>
</gene>
<accession>A0AAN9SCK7</accession>
<dbReference type="AlphaFoldDB" id="A0AAN9SCK7"/>
<dbReference type="Gene3D" id="3.30.750.44">
    <property type="match status" value="1"/>
</dbReference>
<name>A0AAN9SCK7_PSOTE</name>
<comment type="caution">
    <text evidence="1">The sequence shown here is derived from an EMBL/GenBank/DDBJ whole genome shotgun (WGS) entry which is preliminary data.</text>
</comment>
<keyword evidence="2" id="KW-1185">Reference proteome</keyword>
<dbReference type="PANTHER" id="PTHR43834">
    <property type="entry name" value="GTPASE DER"/>
    <property type="match status" value="1"/>
</dbReference>
<evidence type="ECO:0000313" key="2">
    <source>
        <dbReference type="Proteomes" id="UP001386955"/>
    </source>
</evidence>
<proteinExistence type="predicted"/>
<organism evidence="1 2">
    <name type="scientific">Psophocarpus tetragonolobus</name>
    <name type="common">Winged bean</name>
    <name type="synonym">Dolichos tetragonolobus</name>
    <dbReference type="NCBI Taxonomy" id="3891"/>
    <lineage>
        <taxon>Eukaryota</taxon>
        <taxon>Viridiplantae</taxon>
        <taxon>Streptophyta</taxon>
        <taxon>Embryophyta</taxon>
        <taxon>Tracheophyta</taxon>
        <taxon>Spermatophyta</taxon>
        <taxon>Magnoliopsida</taxon>
        <taxon>eudicotyledons</taxon>
        <taxon>Gunneridae</taxon>
        <taxon>Pentapetalae</taxon>
        <taxon>rosids</taxon>
        <taxon>fabids</taxon>
        <taxon>Fabales</taxon>
        <taxon>Fabaceae</taxon>
        <taxon>Papilionoideae</taxon>
        <taxon>50 kb inversion clade</taxon>
        <taxon>NPAAA clade</taxon>
        <taxon>indigoferoid/millettioid clade</taxon>
        <taxon>Phaseoleae</taxon>
        <taxon>Psophocarpus</taxon>
    </lineage>
</organism>
<dbReference type="EMBL" id="JAYMYS010000005">
    <property type="protein sequence ID" value="KAK7391593.1"/>
    <property type="molecule type" value="Genomic_DNA"/>
</dbReference>
<sequence length="245" mass="27234">MPHNLREEVHRLARKFDLPNKDRKNPKEYALWEKYGNGAIVVDEPEVTSDNFYGRAYLLAMPLDMAIRKMLETLDDPFTRFLEPEKFKSSRSGTRGVLTGVGLSMGYLTKTDMQASGLVISASPGGPIYRAGGSSGDGNRAIVVDEPEVTRDHFYSRAYWGEHEFIMVDTGRVITISKSQATIMEELAISTTMGMDGIPLAVKETTIARMLSIIERPATAVVEESSVIISWLMLSLTATYEDITD</sequence>
<reference evidence="1 2" key="1">
    <citation type="submission" date="2024-01" db="EMBL/GenBank/DDBJ databases">
        <title>The genomes of 5 underutilized Papilionoideae crops provide insights into root nodulation and disease resistanc.</title>
        <authorList>
            <person name="Jiang F."/>
        </authorList>
    </citation>
    <scope>NUCLEOTIDE SEQUENCE [LARGE SCALE GENOMIC DNA]</scope>
    <source>
        <strain evidence="1">DUOXIRENSHENG_FW03</strain>
        <tissue evidence="1">Leaves</tissue>
    </source>
</reference>
<evidence type="ECO:0000313" key="1">
    <source>
        <dbReference type="EMBL" id="KAK7391593.1"/>
    </source>
</evidence>
<dbReference type="Proteomes" id="UP001386955">
    <property type="component" value="Unassembled WGS sequence"/>
</dbReference>
<dbReference type="GO" id="GO:0009507">
    <property type="term" value="C:chloroplast"/>
    <property type="evidence" value="ECO:0007669"/>
    <property type="project" value="TreeGrafter"/>
</dbReference>
<protein>
    <submittedName>
        <fullName evidence="1">Uncharacterized protein</fullName>
    </submittedName>
</protein>
<dbReference type="PANTHER" id="PTHR43834:SF2">
    <property type="entry name" value="GTPASE DER"/>
    <property type="match status" value="1"/>
</dbReference>